<dbReference type="Gramene" id="KFK22096">
    <property type="protein sequence ID" value="KFK22096"/>
    <property type="gene ID" value="AALP_AAs73230U000300"/>
</dbReference>
<dbReference type="InterPro" id="IPR050715">
    <property type="entry name" value="LRR-SigEffector_domain"/>
</dbReference>
<dbReference type="SUPFAM" id="SSF52047">
    <property type="entry name" value="RNI-like"/>
    <property type="match status" value="1"/>
</dbReference>
<dbReference type="InterPro" id="IPR032675">
    <property type="entry name" value="LRR_dom_sf"/>
</dbReference>
<reference evidence="5" key="1">
    <citation type="journal article" date="2015" name="Nat. Plants">
        <title>Genome expansion of Arabis alpina linked with retrotransposition and reduced symmetric DNA methylation.</title>
        <authorList>
            <person name="Willing E.M."/>
            <person name="Rawat V."/>
            <person name="Mandakova T."/>
            <person name="Maumus F."/>
            <person name="James G.V."/>
            <person name="Nordstroem K.J."/>
            <person name="Becker C."/>
            <person name="Warthmann N."/>
            <person name="Chica C."/>
            <person name="Szarzynska B."/>
            <person name="Zytnicki M."/>
            <person name="Albani M.C."/>
            <person name="Kiefer C."/>
            <person name="Bergonzi S."/>
            <person name="Castaings L."/>
            <person name="Mateos J.L."/>
            <person name="Berns M.C."/>
            <person name="Bujdoso N."/>
            <person name="Piofczyk T."/>
            <person name="de Lorenzo L."/>
            <person name="Barrero-Sicilia C."/>
            <person name="Mateos I."/>
            <person name="Piednoel M."/>
            <person name="Hagmann J."/>
            <person name="Chen-Min-Tao R."/>
            <person name="Iglesias-Fernandez R."/>
            <person name="Schuster S.C."/>
            <person name="Alonso-Blanco C."/>
            <person name="Roudier F."/>
            <person name="Carbonero P."/>
            <person name="Paz-Ares J."/>
            <person name="Davis S.J."/>
            <person name="Pecinka A."/>
            <person name="Quesneville H."/>
            <person name="Colot V."/>
            <person name="Lysak M.A."/>
            <person name="Weigel D."/>
            <person name="Coupland G."/>
            <person name="Schneeberger K."/>
        </authorList>
    </citation>
    <scope>NUCLEOTIDE SEQUENCE [LARGE SCALE GENOMIC DNA]</scope>
    <source>
        <strain evidence="5">cv. Pajares</strain>
    </source>
</reference>
<dbReference type="AlphaFoldDB" id="A0A087FWU4"/>
<dbReference type="InterPro" id="IPR045344">
    <property type="entry name" value="C-JID"/>
</dbReference>
<evidence type="ECO:0000256" key="2">
    <source>
        <dbReference type="ARBA" id="ARBA00022737"/>
    </source>
</evidence>
<organism evidence="4 5">
    <name type="scientific">Arabis alpina</name>
    <name type="common">Alpine rock-cress</name>
    <dbReference type="NCBI Taxonomy" id="50452"/>
    <lineage>
        <taxon>Eukaryota</taxon>
        <taxon>Viridiplantae</taxon>
        <taxon>Streptophyta</taxon>
        <taxon>Embryophyta</taxon>
        <taxon>Tracheophyta</taxon>
        <taxon>Spermatophyta</taxon>
        <taxon>Magnoliopsida</taxon>
        <taxon>eudicotyledons</taxon>
        <taxon>Gunneridae</taxon>
        <taxon>Pentapetalae</taxon>
        <taxon>rosids</taxon>
        <taxon>malvids</taxon>
        <taxon>Brassicales</taxon>
        <taxon>Brassicaceae</taxon>
        <taxon>Arabideae</taxon>
        <taxon>Arabis</taxon>
    </lineage>
</organism>
<evidence type="ECO:0000256" key="1">
    <source>
        <dbReference type="ARBA" id="ARBA00022614"/>
    </source>
</evidence>
<keyword evidence="1" id="KW-0433">Leucine-rich repeat</keyword>
<evidence type="ECO:0000259" key="3">
    <source>
        <dbReference type="Pfam" id="PF20160"/>
    </source>
</evidence>
<evidence type="ECO:0000313" key="5">
    <source>
        <dbReference type="Proteomes" id="UP000029120"/>
    </source>
</evidence>
<dbReference type="EMBL" id="KL992607">
    <property type="protein sequence ID" value="KFK22096.1"/>
    <property type="molecule type" value="Genomic_DNA"/>
</dbReference>
<dbReference type="Pfam" id="PF20160">
    <property type="entry name" value="C-JID"/>
    <property type="match status" value="1"/>
</dbReference>
<keyword evidence="5" id="KW-1185">Reference proteome</keyword>
<dbReference type="OMA" id="MCSSENM"/>
<gene>
    <name evidence="4" type="ORF">AALP_AAs73230U000300</name>
</gene>
<feature type="domain" description="C-JID" evidence="3">
    <location>
        <begin position="195"/>
        <end position="325"/>
    </location>
</feature>
<dbReference type="OrthoDB" id="1113662at2759"/>
<accession>A0A087FWU4</accession>
<dbReference type="Gene3D" id="3.80.10.10">
    <property type="entry name" value="Ribonuclease Inhibitor"/>
    <property type="match status" value="1"/>
</dbReference>
<proteinExistence type="predicted"/>
<keyword evidence="2" id="KW-0677">Repeat</keyword>
<name>A0A087FWU4_ARAAL</name>
<dbReference type="PANTHER" id="PTHR45752">
    <property type="entry name" value="LEUCINE-RICH REPEAT-CONTAINING"/>
    <property type="match status" value="1"/>
</dbReference>
<dbReference type="PANTHER" id="PTHR45752:SF195">
    <property type="entry name" value="LEUCINE-RICH REPEAT (LRR) FAMILY PROTEIN-RELATED"/>
    <property type="match status" value="1"/>
</dbReference>
<sequence length="329" mass="36946">MVNATNLKQLNLSGCSSLVELSSSIGNATNLNELNLNVAFKRLLKAGGPSDQHQHEIFPDILTNIRLLKLTGTAIEEIPSSVSTLSRFHELHILYITKLHLSDKRIQEIPPSVKELSRLKELEIKGCTKLVSLPQLPESLRFLNAENCESLERLDCSFQKGKFTGLYFTNCFKLNQEARDLIIIKLTSSCENVILPGEKVPPQFTYKATGSSLSIKLSGIEKPFPASMKFQACLMLVKKGDFEVVNADRNLLGLDYSITEKQNGVNVMCSSENMDLSTRLKKHLLIFQCEEKKLPRLSNLSSELVFEFQVNVKKFEIEECGIRILPKSL</sequence>
<dbReference type="Proteomes" id="UP000029120">
    <property type="component" value="Unassembled WGS sequence"/>
</dbReference>
<protein>
    <recommendedName>
        <fullName evidence="3">C-JID domain-containing protein</fullName>
    </recommendedName>
</protein>
<evidence type="ECO:0000313" key="4">
    <source>
        <dbReference type="EMBL" id="KFK22096.1"/>
    </source>
</evidence>